<protein>
    <recommendedName>
        <fullName evidence="9">Thiamine-phosphate synthase</fullName>
        <shortName evidence="9">TP synthase</shortName>
        <shortName evidence="9">TPS</shortName>
        <ecNumber evidence="9">2.5.1.3</ecNumber>
    </recommendedName>
    <alternativeName>
        <fullName evidence="9">Thiamine-phosphate pyrophosphorylase</fullName>
        <shortName evidence="9">TMP pyrophosphorylase</shortName>
        <shortName evidence="9">TMP-PPase</shortName>
    </alternativeName>
</protein>
<evidence type="ECO:0000256" key="7">
    <source>
        <dbReference type="ARBA" id="ARBA00047851"/>
    </source>
</evidence>
<keyword evidence="5 9" id="KW-0784">Thiamine biosynthesis</keyword>
<keyword evidence="14" id="KW-1185">Reference proteome</keyword>
<feature type="binding site" evidence="9">
    <location>
        <position position="178"/>
    </location>
    <ligand>
        <name>2-[(2R,5Z)-2-carboxy-4-methylthiazol-5(2H)-ylidene]ethyl phosphate</name>
        <dbReference type="ChEBI" id="CHEBI:62899"/>
    </ligand>
</feature>
<dbReference type="Proteomes" id="UP001262410">
    <property type="component" value="Unassembled WGS sequence"/>
</dbReference>
<dbReference type="RefSeq" id="WP_309797649.1">
    <property type="nucleotide sequence ID" value="NZ_JAVDPW010000008.1"/>
</dbReference>
<feature type="binding site" evidence="9">
    <location>
        <position position="102"/>
    </location>
    <ligand>
        <name>Mg(2+)</name>
        <dbReference type="ChEBI" id="CHEBI:18420"/>
    </ligand>
</feature>
<comment type="caution">
    <text evidence="13">The sequence shown here is derived from an EMBL/GenBank/DDBJ whole genome shotgun (WGS) entry which is preliminary data.</text>
</comment>
<reference evidence="13 14" key="1">
    <citation type="submission" date="2023-07" db="EMBL/GenBank/DDBJ databases">
        <title>Sorghum-associated microbial communities from plants grown in Nebraska, USA.</title>
        <authorList>
            <person name="Schachtman D."/>
        </authorList>
    </citation>
    <scope>NUCLEOTIDE SEQUENCE [LARGE SCALE GENOMIC DNA]</scope>
    <source>
        <strain evidence="13 14">584</strain>
    </source>
</reference>
<accession>A0ABU1JTL7</accession>
<organism evidence="13 14">
    <name type="scientific">Inquilinus ginsengisoli</name>
    <dbReference type="NCBI Taxonomy" id="363840"/>
    <lineage>
        <taxon>Bacteria</taxon>
        <taxon>Pseudomonadati</taxon>
        <taxon>Pseudomonadota</taxon>
        <taxon>Alphaproteobacteria</taxon>
        <taxon>Rhodospirillales</taxon>
        <taxon>Rhodospirillaceae</taxon>
        <taxon>Inquilinus</taxon>
    </lineage>
</organism>
<dbReference type="PANTHER" id="PTHR20857">
    <property type="entry name" value="THIAMINE-PHOSPHATE PYROPHOSPHORYLASE"/>
    <property type="match status" value="1"/>
</dbReference>
<sequence length="225" mass="22603">MSTAFQAFGSTGRRRFDLSVYLVTDTRLSGPRGVAAVAAAAVRGGVTLVQLRDPDATTRSLIEAARQLQAVLAPLGIPLIVNDRVDVALAVGADGVHLGDRDMPAETARRLLGPELIIGVTVHDAAEARAVDAAIADYAGIGPVFATSTKAEARPAIGVDGFRTLREQVPLPVVGIGGIDAALAAAVVAAGADGVAVVSAICAAADPEAAARAIRGAVTNGRGTA</sequence>
<comment type="catalytic activity">
    <reaction evidence="7 9 10">
        <text>2-(2-carboxy-4-methylthiazol-5-yl)ethyl phosphate + 4-amino-2-methyl-5-(diphosphooxymethyl)pyrimidine + 2 H(+) = thiamine phosphate + CO2 + diphosphate</text>
        <dbReference type="Rhea" id="RHEA:47848"/>
        <dbReference type="ChEBI" id="CHEBI:15378"/>
        <dbReference type="ChEBI" id="CHEBI:16526"/>
        <dbReference type="ChEBI" id="CHEBI:33019"/>
        <dbReference type="ChEBI" id="CHEBI:37575"/>
        <dbReference type="ChEBI" id="CHEBI:57841"/>
        <dbReference type="ChEBI" id="CHEBI:62890"/>
        <dbReference type="EC" id="2.5.1.3"/>
    </reaction>
</comment>
<name>A0ABU1JTL7_9PROT</name>
<comment type="function">
    <text evidence="9">Condenses 4-methyl-5-(beta-hydroxyethyl)thiazole monophosphate (THZ-P) and 2-methyl-4-amino-5-hydroxymethyl pyrimidine pyrophosphate (HMP-PP) to form thiamine monophosphate (TMP).</text>
</comment>
<evidence type="ECO:0000256" key="10">
    <source>
        <dbReference type="RuleBase" id="RU003826"/>
    </source>
</evidence>
<dbReference type="CDD" id="cd00564">
    <property type="entry name" value="TMP_TenI"/>
    <property type="match status" value="1"/>
</dbReference>
<evidence type="ECO:0000313" key="14">
    <source>
        <dbReference type="Proteomes" id="UP001262410"/>
    </source>
</evidence>
<comment type="caution">
    <text evidence="9">Lacks conserved residue(s) required for the propagation of feature annotation.</text>
</comment>
<evidence type="ECO:0000256" key="8">
    <source>
        <dbReference type="ARBA" id="ARBA00047883"/>
    </source>
</evidence>
<evidence type="ECO:0000313" key="13">
    <source>
        <dbReference type="EMBL" id="MDR6291971.1"/>
    </source>
</evidence>
<feature type="binding site" evidence="9">
    <location>
        <position position="121"/>
    </location>
    <ligand>
        <name>4-amino-2-methyl-5-(diphosphooxymethyl)pyrimidine</name>
        <dbReference type="ChEBI" id="CHEBI:57841"/>
    </ligand>
</feature>
<dbReference type="Gene3D" id="3.20.20.70">
    <property type="entry name" value="Aldolase class I"/>
    <property type="match status" value="1"/>
</dbReference>
<evidence type="ECO:0000256" key="9">
    <source>
        <dbReference type="HAMAP-Rule" id="MF_00097"/>
    </source>
</evidence>
<feature type="binding site" evidence="9">
    <location>
        <position position="82"/>
    </location>
    <ligand>
        <name>4-amino-2-methyl-5-(diphosphooxymethyl)pyrimidine</name>
        <dbReference type="ChEBI" id="CHEBI:57841"/>
    </ligand>
</feature>
<dbReference type="InterPro" id="IPR036206">
    <property type="entry name" value="ThiamineP_synth_sf"/>
</dbReference>
<evidence type="ECO:0000256" key="3">
    <source>
        <dbReference type="ARBA" id="ARBA00022723"/>
    </source>
</evidence>
<feature type="domain" description="Thiamine phosphate synthase/TenI" evidence="12">
    <location>
        <begin position="20"/>
        <end position="201"/>
    </location>
</feature>
<evidence type="ECO:0000256" key="6">
    <source>
        <dbReference type="ARBA" id="ARBA00047334"/>
    </source>
</evidence>
<dbReference type="GO" id="GO:0004789">
    <property type="term" value="F:thiamine-phosphate diphosphorylase activity"/>
    <property type="evidence" value="ECO:0007669"/>
    <property type="project" value="UniProtKB-EC"/>
</dbReference>
<evidence type="ECO:0000256" key="2">
    <source>
        <dbReference type="ARBA" id="ARBA00022679"/>
    </source>
</evidence>
<comment type="cofactor">
    <cofactor evidence="9">
        <name>Mg(2+)</name>
        <dbReference type="ChEBI" id="CHEBI:18420"/>
    </cofactor>
    <text evidence="9">Binds 1 Mg(2+) ion per subunit.</text>
</comment>
<dbReference type="EC" id="2.5.1.3" evidence="9"/>
<evidence type="ECO:0000256" key="4">
    <source>
        <dbReference type="ARBA" id="ARBA00022842"/>
    </source>
</evidence>
<dbReference type="InterPro" id="IPR013785">
    <property type="entry name" value="Aldolase_TIM"/>
</dbReference>
<dbReference type="EMBL" id="JAVDPW010000008">
    <property type="protein sequence ID" value="MDR6291971.1"/>
    <property type="molecule type" value="Genomic_DNA"/>
</dbReference>
<feature type="binding site" evidence="9">
    <location>
        <begin position="147"/>
        <end position="149"/>
    </location>
    <ligand>
        <name>2-[(2R,5Z)-2-carboxy-4-methylthiazol-5(2H)-ylidene]ethyl phosphate</name>
        <dbReference type="ChEBI" id="CHEBI:62899"/>
    </ligand>
</feature>
<dbReference type="HAMAP" id="MF_00097">
    <property type="entry name" value="TMP_synthase"/>
    <property type="match status" value="1"/>
</dbReference>
<comment type="catalytic activity">
    <reaction evidence="6 9 10">
        <text>4-methyl-5-(2-phosphooxyethyl)-thiazole + 4-amino-2-methyl-5-(diphosphooxymethyl)pyrimidine + H(+) = thiamine phosphate + diphosphate</text>
        <dbReference type="Rhea" id="RHEA:22328"/>
        <dbReference type="ChEBI" id="CHEBI:15378"/>
        <dbReference type="ChEBI" id="CHEBI:33019"/>
        <dbReference type="ChEBI" id="CHEBI:37575"/>
        <dbReference type="ChEBI" id="CHEBI:57841"/>
        <dbReference type="ChEBI" id="CHEBI:58296"/>
        <dbReference type="EC" id="2.5.1.3"/>
    </reaction>
</comment>
<keyword evidence="3 9" id="KW-0479">Metal-binding</keyword>
<keyword evidence="2 9" id="KW-0808">Transferase</keyword>
<dbReference type="SUPFAM" id="SSF51391">
    <property type="entry name" value="Thiamin phosphate synthase"/>
    <property type="match status" value="1"/>
</dbReference>
<dbReference type="InterPro" id="IPR022998">
    <property type="entry name" value="ThiamineP_synth_TenI"/>
</dbReference>
<comment type="similarity">
    <text evidence="9 10">Belongs to the thiamine-phosphate synthase family.</text>
</comment>
<feature type="binding site" evidence="9">
    <location>
        <position position="83"/>
    </location>
    <ligand>
        <name>Mg(2+)</name>
        <dbReference type="ChEBI" id="CHEBI:18420"/>
    </ligand>
</feature>
<comment type="catalytic activity">
    <reaction evidence="8 9 10">
        <text>2-[(2R,5Z)-2-carboxy-4-methylthiazol-5(2H)-ylidene]ethyl phosphate + 4-amino-2-methyl-5-(diphosphooxymethyl)pyrimidine + 2 H(+) = thiamine phosphate + CO2 + diphosphate</text>
        <dbReference type="Rhea" id="RHEA:47844"/>
        <dbReference type="ChEBI" id="CHEBI:15378"/>
        <dbReference type="ChEBI" id="CHEBI:16526"/>
        <dbReference type="ChEBI" id="CHEBI:33019"/>
        <dbReference type="ChEBI" id="CHEBI:37575"/>
        <dbReference type="ChEBI" id="CHEBI:57841"/>
        <dbReference type="ChEBI" id="CHEBI:62899"/>
        <dbReference type="EC" id="2.5.1.3"/>
    </reaction>
</comment>
<evidence type="ECO:0000256" key="1">
    <source>
        <dbReference type="ARBA" id="ARBA00005165"/>
    </source>
</evidence>
<feature type="binding site" evidence="9">
    <location>
        <position position="150"/>
    </location>
    <ligand>
        <name>4-amino-2-methyl-5-(diphosphooxymethyl)pyrimidine</name>
        <dbReference type="ChEBI" id="CHEBI:57841"/>
    </ligand>
</feature>
<evidence type="ECO:0000256" key="5">
    <source>
        <dbReference type="ARBA" id="ARBA00022977"/>
    </source>
</evidence>
<comment type="pathway">
    <text evidence="1 9 11">Cofactor biosynthesis; thiamine diphosphate biosynthesis; thiamine phosphate from 4-amino-2-methyl-5-diphosphomethylpyrimidine and 4-methyl-5-(2-phosphoethyl)-thiazole: step 1/1.</text>
</comment>
<gene>
    <name evidence="9" type="primary">thiE</name>
    <name evidence="13" type="ORF">E9232_004509</name>
</gene>
<evidence type="ECO:0000259" key="12">
    <source>
        <dbReference type="Pfam" id="PF02581"/>
    </source>
</evidence>
<feature type="binding site" evidence="9">
    <location>
        <begin position="198"/>
        <end position="199"/>
    </location>
    <ligand>
        <name>2-[(2R,5Z)-2-carboxy-4-methylthiazol-5(2H)-ylidene]ethyl phosphate</name>
        <dbReference type="ChEBI" id="CHEBI:62899"/>
    </ligand>
</feature>
<dbReference type="Pfam" id="PF02581">
    <property type="entry name" value="TMP-TENI"/>
    <property type="match status" value="1"/>
</dbReference>
<dbReference type="NCBIfam" id="TIGR00693">
    <property type="entry name" value="thiE"/>
    <property type="match status" value="1"/>
</dbReference>
<dbReference type="InterPro" id="IPR034291">
    <property type="entry name" value="TMP_synthase"/>
</dbReference>
<evidence type="ECO:0000256" key="11">
    <source>
        <dbReference type="RuleBase" id="RU004253"/>
    </source>
</evidence>
<keyword evidence="4 9" id="KW-0460">Magnesium</keyword>
<proteinExistence type="inferred from homology"/>
<dbReference type="PANTHER" id="PTHR20857:SF15">
    <property type="entry name" value="THIAMINE-PHOSPHATE SYNTHASE"/>
    <property type="match status" value="1"/>
</dbReference>